<sequence length="362" mass="40943">MKSSHEHIDLKDIKLPSELERQQIFYLLRKISSVTAWQRVLAFYQAWVDVVENSLREADDRGWGALTSLPHSEYVFLLKCLAHCEEGVRRLRQGDKRVFKYDANGEFVMAARGLAHYSQLVHRIEIGENQIDEEHTPLWGSFCMALKELGQAWGECGSKILEPRYEDDPALLRYNDWLSDLLKKTPFPKELQLIPNPQNNVFVHTGSLAPCSGIWEPIDAPKPSLVMSIMGKSSKPLPPFSLMGCMNYLHGGSPAPSIRAYAGENGVNLPATWRLLWKDDRYTDGLIPEEETGYFFTQPESERSAAPTWSVDDQIIWAESGVAAPVTGKWLVESDLAASIDLNEGDLLPLHQGRKVRWVMAH</sequence>
<gene>
    <name evidence="3" type="ORF">C798_23275</name>
</gene>
<reference evidence="3 4" key="1">
    <citation type="journal article" date="2012" name="J. Bacteriol.">
        <title>Genome sequence of the pathogenic Herbaspirillum seropedicae strain Os34, isolated from rice roots.</title>
        <authorList>
            <person name="Ye W."/>
            <person name="Ye S."/>
            <person name="Liu J."/>
            <person name="Chang S."/>
            <person name="Chen M."/>
            <person name="Zhu B."/>
            <person name="Guo L."/>
            <person name="An Q."/>
        </authorList>
    </citation>
    <scope>NUCLEOTIDE SEQUENCE [LARGE SCALE GENOMIC DNA]</scope>
    <source>
        <strain evidence="3 4">Os34</strain>
    </source>
</reference>
<dbReference type="EMBL" id="CP008956">
    <property type="protein sequence ID" value="QJQ03041.1"/>
    <property type="molecule type" value="Genomic_DNA"/>
</dbReference>
<feature type="domain" description="Immunity protein 71" evidence="2">
    <location>
        <begin position="16"/>
        <end position="169"/>
    </location>
</feature>
<evidence type="ECO:0000259" key="1">
    <source>
        <dbReference type="Pfam" id="PF15584"/>
    </source>
</evidence>
<organism evidence="3 4">
    <name type="scientific">Herbaspirillum rubrisubalbicans Os34</name>
    <dbReference type="NCBI Taxonomy" id="1235827"/>
    <lineage>
        <taxon>Bacteria</taxon>
        <taxon>Pseudomonadati</taxon>
        <taxon>Pseudomonadota</taxon>
        <taxon>Betaproteobacteria</taxon>
        <taxon>Burkholderiales</taxon>
        <taxon>Oxalobacteraceae</taxon>
        <taxon>Herbaspirillum</taxon>
    </lineage>
</organism>
<evidence type="ECO:0000313" key="4">
    <source>
        <dbReference type="Proteomes" id="UP000501648"/>
    </source>
</evidence>
<dbReference type="Pfam" id="PF15602">
    <property type="entry name" value="Imm71"/>
    <property type="match status" value="1"/>
</dbReference>
<dbReference type="Proteomes" id="UP000501648">
    <property type="component" value="Chromosome"/>
</dbReference>
<dbReference type="InterPro" id="IPR028950">
    <property type="entry name" value="Imm71"/>
</dbReference>
<dbReference type="RefSeq" id="WP_017454454.1">
    <property type="nucleotide sequence ID" value="NZ_CP008956.1"/>
</dbReference>
<feature type="domain" description="Immunity protein 72" evidence="1">
    <location>
        <begin position="198"/>
        <end position="295"/>
    </location>
</feature>
<dbReference type="Pfam" id="PF15584">
    <property type="entry name" value="Imm72"/>
    <property type="match status" value="1"/>
</dbReference>
<proteinExistence type="predicted"/>
<protein>
    <recommendedName>
        <fullName evidence="5">Immunity protein 72 domain-containing protein</fullName>
    </recommendedName>
</protein>
<evidence type="ECO:0008006" key="5">
    <source>
        <dbReference type="Google" id="ProtNLM"/>
    </source>
</evidence>
<accession>A0A6M3ZXG2</accession>
<dbReference type="AlphaFoldDB" id="A0A6M3ZXG2"/>
<dbReference type="InterPro" id="IPR028966">
    <property type="entry name" value="Imm72"/>
</dbReference>
<name>A0A6M3ZXG2_9BURK</name>
<evidence type="ECO:0000259" key="2">
    <source>
        <dbReference type="Pfam" id="PF15602"/>
    </source>
</evidence>
<evidence type="ECO:0000313" key="3">
    <source>
        <dbReference type="EMBL" id="QJQ03041.1"/>
    </source>
</evidence>